<keyword evidence="2" id="KW-0378">Hydrolase</keyword>
<accession>A0ABW7HXC9</accession>
<name>A0ABW7HXC9_9ACTN</name>
<gene>
    <name evidence="2" type="ORF">ACG5V6_20375</name>
</gene>
<dbReference type="PANTHER" id="PTHR34853">
    <property type="match status" value="1"/>
</dbReference>
<dbReference type="GO" id="GO:0016787">
    <property type="term" value="F:hydrolase activity"/>
    <property type="evidence" value="ECO:0007669"/>
    <property type="project" value="UniProtKB-KW"/>
</dbReference>
<dbReference type="Gene3D" id="3.40.50.1820">
    <property type="entry name" value="alpha/beta hydrolase"/>
    <property type="match status" value="1"/>
</dbReference>
<dbReference type="InterPro" id="IPR029058">
    <property type="entry name" value="AB_hydrolase_fold"/>
</dbReference>
<reference evidence="2 3" key="1">
    <citation type="submission" date="2024-10" db="EMBL/GenBank/DDBJ databases">
        <authorList>
            <person name="Cho J.-C."/>
        </authorList>
    </citation>
    <scope>NUCLEOTIDE SEQUENCE [LARGE SCALE GENOMIC DNA]</scope>
    <source>
        <strain evidence="2 3">KCTC29696</strain>
    </source>
</reference>
<proteinExistence type="predicted"/>
<dbReference type="RefSeq" id="WP_279951431.1">
    <property type="nucleotide sequence ID" value="NZ_BAABEN010000023.1"/>
</dbReference>
<evidence type="ECO:0000256" key="1">
    <source>
        <dbReference type="SAM" id="SignalP"/>
    </source>
</evidence>
<feature type="signal peptide" evidence="1">
    <location>
        <begin position="1"/>
        <end position="39"/>
    </location>
</feature>
<dbReference type="Proteomes" id="UP001607069">
    <property type="component" value="Unassembled WGS sequence"/>
</dbReference>
<dbReference type="InterPro" id="IPR005152">
    <property type="entry name" value="Lipase_secreted"/>
</dbReference>
<sequence>MTENDTRTASARPGGRARRGAAALAAALLLPLTAVPASAAVRADTRTAEASDAPGTARHARGALLSTTPLFELTSGRLKEFLTADGVDASAVRHGITAHRIVYATVTPAGEPTTASALLVLPDGGGKHLATVSELHGTTAYRGYAPSTGDNVSILGASLYASGGRAAVAPDYLGLGTGPGTHPYVDTRSSVSASLDALRAARTAARGHGRRLTGEVYVTGFSQGGQVAMALGRELARGADRHLRLRALAPVAGPYDIEGVELPALFDGRIRGVSGVFYLTYFLVAQNRLHPLYEDPHEVFRAPYADRVEALFDNDHPDGEIVRQLPGTVEELLTDQWYERLQRPSGTLAKMIRLNDGVCEWAPRVPVRLHTSGGDRDVPVANTGSCVRDLARRGAYAKVVHHGDADHSGTYRRAIAHNARWFARLD</sequence>
<dbReference type="EMBL" id="JBIHMK010000087">
    <property type="protein sequence ID" value="MFH0250559.1"/>
    <property type="molecule type" value="Genomic_DNA"/>
</dbReference>
<comment type="caution">
    <text evidence="2">The sequence shown here is derived from an EMBL/GenBank/DDBJ whole genome shotgun (WGS) entry which is preliminary data.</text>
</comment>
<feature type="chain" id="PRO_5047110048" evidence="1">
    <location>
        <begin position="40"/>
        <end position="426"/>
    </location>
</feature>
<dbReference type="Gene3D" id="1.10.260.160">
    <property type="match status" value="1"/>
</dbReference>
<evidence type="ECO:0000313" key="2">
    <source>
        <dbReference type="EMBL" id="MFH0250559.1"/>
    </source>
</evidence>
<protein>
    <submittedName>
        <fullName evidence="2">Alpha/beta hydrolase</fullName>
    </submittedName>
</protein>
<dbReference type="SUPFAM" id="SSF53474">
    <property type="entry name" value="alpha/beta-Hydrolases"/>
    <property type="match status" value="1"/>
</dbReference>
<dbReference type="PIRSF" id="PIRSF029171">
    <property type="entry name" value="Esterase_LipA"/>
    <property type="match status" value="1"/>
</dbReference>
<organism evidence="2 3">
    <name type="scientific">Streptomyces chitinivorans</name>
    <dbReference type="NCBI Taxonomy" id="1257027"/>
    <lineage>
        <taxon>Bacteria</taxon>
        <taxon>Bacillati</taxon>
        <taxon>Actinomycetota</taxon>
        <taxon>Actinomycetes</taxon>
        <taxon>Kitasatosporales</taxon>
        <taxon>Streptomycetaceae</taxon>
        <taxon>Streptomyces</taxon>
    </lineage>
</organism>
<dbReference type="PANTHER" id="PTHR34853:SF1">
    <property type="entry name" value="LIPASE 5"/>
    <property type="match status" value="1"/>
</dbReference>
<keyword evidence="3" id="KW-1185">Reference proteome</keyword>
<evidence type="ECO:0000313" key="3">
    <source>
        <dbReference type="Proteomes" id="UP001607069"/>
    </source>
</evidence>
<keyword evidence="1" id="KW-0732">Signal</keyword>